<feature type="compositionally biased region" description="Low complexity" evidence="1">
    <location>
        <begin position="105"/>
        <end position="114"/>
    </location>
</feature>
<keyword evidence="3" id="KW-1185">Reference proteome</keyword>
<protein>
    <recommendedName>
        <fullName evidence="4">Secreted protein</fullName>
    </recommendedName>
</protein>
<dbReference type="AlphaFoldDB" id="A0A1J7BQQ1"/>
<evidence type="ECO:0000313" key="3">
    <source>
        <dbReference type="Proteomes" id="UP000243342"/>
    </source>
</evidence>
<dbReference type="STRING" id="1428644.BIV57_19820"/>
<reference evidence="2 3" key="1">
    <citation type="submission" date="2016-10" db="EMBL/GenBank/DDBJ databases">
        <title>Genome sequence of Streptomyces gilvigriseus MUSC 26.</title>
        <authorList>
            <person name="Lee L.-H."/>
            <person name="Ser H.-L."/>
        </authorList>
    </citation>
    <scope>NUCLEOTIDE SEQUENCE [LARGE SCALE GENOMIC DNA]</scope>
    <source>
        <strain evidence="2 3">MUSC 26</strain>
    </source>
</reference>
<organism evidence="2 3">
    <name type="scientific">Mangrovactinospora gilvigrisea</name>
    <dbReference type="NCBI Taxonomy" id="1428644"/>
    <lineage>
        <taxon>Bacteria</taxon>
        <taxon>Bacillati</taxon>
        <taxon>Actinomycetota</taxon>
        <taxon>Actinomycetes</taxon>
        <taxon>Kitasatosporales</taxon>
        <taxon>Streptomycetaceae</taxon>
        <taxon>Mangrovactinospora</taxon>
    </lineage>
</organism>
<dbReference type="RefSeq" id="WP_071658271.1">
    <property type="nucleotide sequence ID" value="NZ_MLCF01000131.1"/>
</dbReference>
<accession>A0A1J7BQQ1</accession>
<evidence type="ECO:0008006" key="4">
    <source>
        <dbReference type="Google" id="ProtNLM"/>
    </source>
</evidence>
<dbReference type="Proteomes" id="UP000243342">
    <property type="component" value="Unassembled WGS sequence"/>
</dbReference>
<name>A0A1J7BQQ1_9ACTN</name>
<feature type="compositionally biased region" description="Low complexity" evidence="1">
    <location>
        <begin position="74"/>
        <end position="97"/>
    </location>
</feature>
<sequence>MGRSSGVARAAAWAVATGGAIALSWFGVSGALGNGVLDDAPRAFSVTDQGLSTVRARPGPTHSAPSRSAPPSPSTHSAVPTRRPASPSHPATRSPSASPSPSPSPSASAQGTTQTVVVRGGRVALMLHPASAELISASPNAGWSLQVWRSAEWLRVQFSMGASVSTVYCTWNGHPPIVQTDEQ</sequence>
<proteinExistence type="predicted"/>
<evidence type="ECO:0000256" key="1">
    <source>
        <dbReference type="SAM" id="MobiDB-lite"/>
    </source>
</evidence>
<dbReference type="EMBL" id="MLCF01000131">
    <property type="protein sequence ID" value="OIV35777.1"/>
    <property type="molecule type" value="Genomic_DNA"/>
</dbReference>
<dbReference type="OrthoDB" id="3293636at2"/>
<evidence type="ECO:0000313" key="2">
    <source>
        <dbReference type="EMBL" id="OIV35777.1"/>
    </source>
</evidence>
<comment type="caution">
    <text evidence="2">The sequence shown here is derived from an EMBL/GenBank/DDBJ whole genome shotgun (WGS) entry which is preliminary data.</text>
</comment>
<gene>
    <name evidence="2" type="ORF">BIV57_19820</name>
</gene>
<feature type="region of interest" description="Disordered" evidence="1">
    <location>
        <begin position="52"/>
        <end position="114"/>
    </location>
</feature>